<dbReference type="Pfam" id="PF23562">
    <property type="entry name" value="AMP-binding_C_3"/>
    <property type="match status" value="1"/>
</dbReference>
<dbReference type="Pfam" id="PF07993">
    <property type="entry name" value="NAD_binding_4"/>
    <property type="match status" value="1"/>
</dbReference>
<dbReference type="PROSITE" id="PS50075">
    <property type="entry name" value="CARRIER"/>
    <property type="match status" value="1"/>
</dbReference>
<organism evidence="4 5">
    <name type="scientific">Pseudocercospora fuligena</name>
    <dbReference type="NCBI Taxonomy" id="685502"/>
    <lineage>
        <taxon>Eukaryota</taxon>
        <taxon>Fungi</taxon>
        <taxon>Dikarya</taxon>
        <taxon>Ascomycota</taxon>
        <taxon>Pezizomycotina</taxon>
        <taxon>Dothideomycetes</taxon>
        <taxon>Dothideomycetidae</taxon>
        <taxon>Mycosphaerellales</taxon>
        <taxon>Mycosphaerellaceae</taxon>
        <taxon>Pseudocercospora</taxon>
    </lineage>
</organism>
<dbReference type="Pfam" id="PF00501">
    <property type="entry name" value="AMP-binding"/>
    <property type="match status" value="1"/>
</dbReference>
<dbReference type="Gene3D" id="1.10.1200.10">
    <property type="entry name" value="ACP-like"/>
    <property type="match status" value="1"/>
</dbReference>
<dbReference type="InterPro" id="IPR009081">
    <property type="entry name" value="PP-bd_ACP"/>
</dbReference>
<dbReference type="InterPro" id="IPR051414">
    <property type="entry name" value="Adenylate-forming_Reductase"/>
</dbReference>
<dbReference type="PANTHER" id="PTHR43439">
    <property type="entry name" value="PHENYLACETATE-COENZYME A LIGASE"/>
    <property type="match status" value="1"/>
</dbReference>
<dbReference type="EMBL" id="JABCIY010000124">
    <property type="protein sequence ID" value="KAF7192480.1"/>
    <property type="molecule type" value="Genomic_DNA"/>
</dbReference>
<evidence type="ECO:0000256" key="1">
    <source>
        <dbReference type="ARBA" id="ARBA00022450"/>
    </source>
</evidence>
<dbReference type="InterPro" id="IPR042099">
    <property type="entry name" value="ANL_N_sf"/>
</dbReference>
<evidence type="ECO:0000313" key="4">
    <source>
        <dbReference type="EMBL" id="KAF7192480.1"/>
    </source>
</evidence>
<dbReference type="InterPro" id="IPR020806">
    <property type="entry name" value="PKS_PP-bd"/>
</dbReference>
<accession>A0A8H6RIJ9</accession>
<feature type="domain" description="Carrier" evidence="3">
    <location>
        <begin position="561"/>
        <end position="635"/>
    </location>
</feature>
<proteinExistence type="predicted"/>
<dbReference type="Gene3D" id="3.40.50.12780">
    <property type="entry name" value="N-terminal domain of ligase-like"/>
    <property type="match status" value="1"/>
</dbReference>
<dbReference type="SUPFAM" id="SSF56801">
    <property type="entry name" value="Acetyl-CoA synthetase-like"/>
    <property type="match status" value="1"/>
</dbReference>
<dbReference type="SMART" id="SM00823">
    <property type="entry name" value="PKS_PP"/>
    <property type="match status" value="1"/>
</dbReference>
<keyword evidence="2" id="KW-0597">Phosphoprotein</keyword>
<dbReference type="SUPFAM" id="SSF51735">
    <property type="entry name" value="NAD(P)-binding Rossmann-fold domains"/>
    <property type="match status" value="1"/>
</dbReference>
<dbReference type="OrthoDB" id="429813at2759"/>
<sequence length="1043" mass="114790">MAGSYLEAHATEIDSEVKSLPTVVEELARECPNTTWMRVPKDAELTQGWRDITYQELAHAVNGMARWVGRVFGIGRRSTDIAAYIGINDTRYAVAQVGLIKAGYMALLPSTRNSQEGQANLFSTTKCNYLLYSAGVDSQVETIKKAVPGLHAVQIPSFDELVEQGSKPASPYPGAYSNKPNDRVVVLHTSGSTGLPKPIYHTNASIYVTRQLGRHPAPSGRRNVQDALFERDALLFAMAPMFHMMGTVVVWRTILCRAPLTYIPPEKPPTPDLIIKTLNQTGAKYSLTPPSMLEEIVEAPSGLDALTKLDLVFYGGGPLADGTGDKVNEVSRVVAVIGSTEAHLIVARIPEDKHDWKYFEWAPGAGAYMEPDAGGLFEMTIRPADERVQAIFKTFSDIKEWRTKDLFEQHPRKKGLWLYKGRKDDVLVLSNGEKFNPVGFEKLLESHALVKGALVVGQGRFQTGLLIEPEWSLAKDIDPVDLVDQLWPLIEQANTASPQHGRVWKSKVAVAQREKPFRRTPKGSIVRQQTNALYESEIEALYSNESSDDELGILSKDADLASTKEWIRKAFKAKGFEIPDDAPDDADIFNYGMDSLQVMALSSTLSHASGNTVSPRVIYSNPTIAGLAGYLAGGETDAQQPSREDVMDRMVRKYTHDLSSKQVGGNSQRPQLHTVILTGSTGSLGNHILQELLDDPSIAHIYCLNRSADAASRQQKSFEARGIKADFSKVTFLAANFGQERFGLDVNIYNDLLQFVDIFVHNAWAVDFNKTLQTYEDVHVAGTRRAVDFSLQSRYNAQIVFVSSIASVGNWFATHSEDTAVPERIADSHSVALPQGYGESKHVAAMILAAAAEKAGVPVTIVRAGQLAGSAESIAEWNRHEWLPSIILSSKALGILPKTLGNQDTVDWVPMDLAAKSVVELAAARSKQSEKLAITHLVNPRTVSWSSLVPTVKTSLEQERGEAVKVVSFKEWLQALSSSPRTPEEIEKKPGLKIIDFYEALQTEGSGLPPMSTSQTQKLSKTVAQMKPIDSTLMAKWLKEWQQ</sequence>
<dbReference type="InterPro" id="IPR036736">
    <property type="entry name" value="ACP-like_sf"/>
</dbReference>
<keyword evidence="1" id="KW-0596">Phosphopantetheine</keyword>
<dbReference type="Pfam" id="PF00550">
    <property type="entry name" value="PP-binding"/>
    <property type="match status" value="1"/>
</dbReference>
<evidence type="ECO:0000259" key="3">
    <source>
        <dbReference type="PROSITE" id="PS50075"/>
    </source>
</evidence>
<dbReference type="GO" id="GO:0031177">
    <property type="term" value="F:phosphopantetheine binding"/>
    <property type="evidence" value="ECO:0007669"/>
    <property type="project" value="InterPro"/>
</dbReference>
<dbReference type="PANTHER" id="PTHR43439:SF2">
    <property type="entry name" value="ENZYME, PUTATIVE (JCVI)-RELATED"/>
    <property type="match status" value="1"/>
</dbReference>
<dbReference type="Proteomes" id="UP000660729">
    <property type="component" value="Unassembled WGS sequence"/>
</dbReference>
<dbReference type="InterPro" id="IPR020845">
    <property type="entry name" value="AMP-binding_CS"/>
</dbReference>
<dbReference type="InterPro" id="IPR013120">
    <property type="entry name" value="FAR_NAD-bd"/>
</dbReference>
<dbReference type="InterPro" id="IPR000873">
    <property type="entry name" value="AMP-dep_synth/lig_dom"/>
</dbReference>
<gene>
    <name evidence="4" type="ORF">HII31_06182</name>
</gene>
<dbReference type="InterPro" id="IPR036291">
    <property type="entry name" value="NAD(P)-bd_dom_sf"/>
</dbReference>
<protein>
    <submittedName>
        <fullName evidence="4">Non-canonical non-ribosomal peptide synthetase FUB8</fullName>
    </submittedName>
</protein>
<dbReference type="Gene3D" id="3.40.50.720">
    <property type="entry name" value="NAD(P)-binding Rossmann-like Domain"/>
    <property type="match status" value="1"/>
</dbReference>
<dbReference type="AlphaFoldDB" id="A0A8H6RIJ9"/>
<dbReference type="SUPFAM" id="SSF47336">
    <property type="entry name" value="ACP-like"/>
    <property type="match status" value="1"/>
</dbReference>
<dbReference type="PROSITE" id="PS00455">
    <property type="entry name" value="AMP_BINDING"/>
    <property type="match status" value="1"/>
</dbReference>
<comment type="caution">
    <text evidence="4">The sequence shown here is derived from an EMBL/GenBank/DDBJ whole genome shotgun (WGS) entry which is preliminary data.</text>
</comment>
<keyword evidence="5" id="KW-1185">Reference proteome</keyword>
<evidence type="ECO:0000256" key="2">
    <source>
        <dbReference type="ARBA" id="ARBA00022553"/>
    </source>
</evidence>
<reference evidence="4" key="1">
    <citation type="submission" date="2020-04" db="EMBL/GenBank/DDBJ databases">
        <title>Draft genome resource of the tomato pathogen Pseudocercospora fuligena.</title>
        <authorList>
            <person name="Zaccaron A."/>
        </authorList>
    </citation>
    <scope>NUCLEOTIDE SEQUENCE</scope>
    <source>
        <strain evidence="4">PF001</strain>
    </source>
</reference>
<name>A0A8H6RIJ9_9PEZI</name>
<evidence type="ECO:0000313" key="5">
    <source>
        <dbReference type="Proteomes" id="UP000660729"/>
    </source>
</evidence>